<dbReference type="InterPro" id="IPR001387">
    <property type="entry name" value="Cro/C1-type_HTH"/>
</dbReference>
<comment type="caution">
    <text evidence="2">The sequence shown here is derived from an EMBL/GenBank/DDBJ whole genome shotgun (WGS) entry which is preliminary data.</text>
</comment>
<protein>
    <submittedName>
        <fullName evidence="2">Transcriptional regulator with XRE-family HTH domain</fullName>
    </submittedName>
</protein>
<dbReference type="InterPro" id="IPR010982">
    <property type="entry name" value="Lambda_DNA-bd_dom_sf"/>
</dbReference>
<evidence type="ECO:0000313" key="3">
    <source>
        <dbReference type="Proteomes" id="UP000547510"/>
    </source>
</evidence>
<dbReference type="AlphaFoldDB" id="A0A841CYB9"/>
<dbReference type="GO" id="GO:0003677">
    <property type="term" value="F:DNA binding"/>
    <property type="evidence" value="ECO:0007669"/>
    <property type="project" value="InterPro"/>
</dbReference>
<accession>A0A841CYB9</accession>
<dbReference type="SUPFAM" id="SSF47413">
    <property type="entry name" value="lambda repressor-like DNA-binding domains"/>
    <property type="match status" value="1"/>
</dbReference>
<feature type="domain" description="HTH cro/C1-type" evidence="1">
    <location>
        <begin position="16"/>
        <end position="70"/>
    </location>
</feature>
<reference evidence="2 3" key="1">
    <citation type="submission" date="2020-08" db="EMBL/GenBank/DDBJ databases">
        <title>Genomic Encyclopedia of Type Strains, Phase III (KMG-III): the genomes of soil and plant-associated and newly described type strains.</title>
        <authorList>
            <person name="Whitman W."/>
        </authorList>
    </citation>
    <scope>NUCLEOTIDE SEQUENCE [LARGE SCALE GENOMIC DNA]</scope>
    <source>
        <strain evidence="2 3">CECT 8640</strain>
    </source>
</reference>
<dbReference type="InterPro" id="IPR041413">
    <property type="entry name" value="MLTR_LBD"/>
</dbReference>
<evidence type="ECO:0000259" key="1">
    <source>
        <dbReference type="PROSITE" id="PS50943"/>
    </source>
</evidence>
<dbReference type="EMBL" id="JACHJN010000015">
    <property type="protein sequence ID" value="MBB5960326.1"/>
    <property type="molecule type" value="Genomic_DNA"/>
</dbReference>
<gene>
    <name evidence="2" type="ORF">FHS29_006949</name>
</gene>
<dbReference type="Gene3D" id="1.10.260.40">
    <property type="entry name" value="lambda repressor-like DNA-binding domains"/>
    <property type="match status" value="1"/>
</dbReference>
<organism evidence="2 3">
    <name type="scientific">Saccharothrix tamanrassetensis</name>
    <dbReference type="NCBI Taxonomy" id="1051531"/>
    <lineage>
        <taxon>Bacteria</taxon>
        <taxon>Bacillati</taxon>
        <taxon>Actinomycetota</taxon>
        <taxon>Actinomycetes</taxon>
        <taxon>Pseudonocardiales</taxon>
        <taxon>Pseudonocardiaceae</taxon>
        <taxon>Saccharothrix</taxon>
    </lineage>
</organism>
<dbReference type="Pfam" id="PF17765">
    <property type="entry name" value="MLTR_LBD"/>
    <property type="match status" value="1"/>
</dbReference>
<dbReference type="PANTHER" id="PTHR35010:SF4">
    <property type="entry name" value="BLL5781 PROTEIN"/>
    <property type="match status" value="1"/>
</dbReference>
<name>A0A841CYB9_9PSEU</name>
<dbReference type="SMART" id="SM00530">
    <property type="entry name" value="HTH_XRE"/>
    <property type="match status" value="1"/>
</dbReference>
<dbReference type="RefSeq" id="WP_184698443.1">
    <property type="nucleotide sequence ID" value="NZ_JACHJN010000015.1"/>
</dbReference>
<proteinExistence type="predicted"/>
<keyword evidence="3" id="KW-1185">Reference proteome</keyword>
<dbReference type="CDD" id="cd00093">
    <property type="entry name" value="HTH_XRE"/>
    <property type="match status" value="1"/>
</dbReference>
<dbReference type="Pfam" id="PF13560">
    <property type="entry name" value="HTH_31"/>
    <property type="match status" value="1"/>
</dbReference>
<dbReference type="PROSITE" id="PS50943">
    <property type="entry name" value="HTH_CROC1"/>
    <property type="match status" value="1"/>
</dbReference>
<evidence type="ECO:0000313" key="2">
    <source>
        <dbReference type="EMBL" id="MBB5960326.1"/>
    </source>
</evidence>
<dbReference type="Gene3D" id="3.30.450.180">
    <property type="match status" value="1"/>
</dbReference>
<dbReference type="PANTHER" id="PTHR35010">
    <property type="entry name" value="BLL4672 PROTEIN-RELATED"/>
    <property type="match status" value="1"/>
</dbReference>
<sequence>MRKNVDTAIRPFGDLLRHWRRQRRYSQLELAVEAGISARHLSFLETGRARPSRDMALRLADRLDVPLRERNHLLLAAGYAPVHPERSLDSPRMRPARDVLDAVLTGHQPNPALVVDRRWDLLLANPAADLLLEGAAPELLRPPVNVLRLALHPHGLAPRLVNLDEVRDHLLQRLAREASYTADTDLADLHRELSRYGAARTSSDGARHDPTHEIALPIRIRDGERVLSFLSTITTFGTALDVVLAELTVEAFYPADAGTAQALRQRSAGSGHLGAGSDAARQP</sequence>
<dbReference type="Proteomes" id="UP000547510">
    <property type="component" value="Unassembled WGS sequence"/>
</dbReference>